<keyword evidence="4" id="KW-1185">Reference proteome</keyword>
<dbReference type="InterPro" id="IPR047650">
    <property type="entry name" value="Transpos_IS110"/>
</dbReference>
<feature type="domain" description="Transposase IS110-like N-terminal" evidence="1">
    <location>
        <begin position="6"/>
        <end position="148"/>
    </location>
</feature>
<dbReference type="RefSeq" id="WP_131838916.1">
    <property type="nucleotide sequence ID" value="NZ_SLWB01000005.1"/>
</dbReference>
<evidence type="ECO:0000313" key="3">
    <source>
        <dbReference type="EMBL" id="TCN68897.1"/>
    </source>
</evidence>
<dbReference type="GO" id="GO:0003677">
    <property type="term" value="F:DNA binding"/>
    <property type="evidence" value="ECO:0007669"/>
    <property type="project" value="InterPro"/>
</dbReference>
<dbReference type="Proteomes" id="UP000294830">
    <property type="component" value="Unassembled WGS sequence"/>
</dbReference>
<name>A0A4R2EL07_9BACT</name>
<dbReference type="PANTHER" id="PTHR33055">
    <property type="entry name" value="TRANSPOSASE FOR INSERTION SEQUENCE ELEMENT IS1111A"/>
    <property type="match status" value="1"/>
</dbReference>
<dbReference type="GO" id="GO:0006313">
    <property type="term" value="P:DNA transposition"/>
    <property type="evidence" value="ECO:0007669"/>
    <property type="project" value="InterPro"/>
</dbReference>
<dbReference type="Pfam" id="PF02371">
    <property type="entry name" value="Transposase_20"/>
    <property type="match status" value="1"/>
</dbReference>
<evidence type="ECO:0000259" key="1">
    <source>
        <dbReference type="Pfam" id="PF01548"/>
    </source>
</evidence>
<dbReference type="AlphaFoldDB" id="A0A4R2EL07"/>
<organism evidence="3 4">
    <name type="scientific">Acetobacteroides hydrogenigenes</name>
    <dbReference type="NCBI Taxonomy" id="979970"/>
    <lineage>
        <taxon>Bacteria</taxon>
        <taxon>Pseudomonadati</taxon>
        <taxon>Bacteroidota</taxon>
        <taxon>Bacteroidia</taxon>
        <taxon>Bacteroidales</taxon>
        <taxon>Rikenellaceae</taxon>
        <taxon>Acetobacteroides</taxon>
    </lineage>
</organism>
<dbReference type="Pfam" id="PF01548">
    <property type="entry name" value="DEDD_Tnp_IS110"/>
    <property type="match status" value="1"/>
</dbReference>
<dbReference type="EMBL" id="SLWB01000005">
    <property type="protein sequence ID" value="TCN68897.1"/>
    <property type="molecule type" value="Genomic_DNA"/>
</dbReference>
<sequence length="340" mass="38165">MKKFFIGIDFSKLTLDASLVARGSDTLLGVGKFENSAQGFEALIAWILEKTRCTPDSWLICGEHTGLYSYGLAQCTHDKGIDFWLESALQIKLSKGMSREKTDPVDATAIARYAMRFEDRAKLYRPSSGILEEIKDLLSYRDRLIKVKGSLSKAARELTRVKQSSASVRFIGEDSQRLAAEMEKQVKAAEGRMNELLLQDVGLMENYQLLTSIKGIGTINALMVMVLTGNFTLFDSARKFGCYCGVVPFEHRSGTSVRGKTRVSHLANKPMKVLLTQAARTAVTYNPVLKAYFERKKKEGKHSLLIINNVRNKLIHMMFAVVKKHQQYDINFKHPLAEAA</sequence>
<dbReference type="OrthoDB" id="964423at2"/>
<dbReference type="InterPro" id="IPR003346">
    <property type="entry name" value="Transposase_20"/>
</dbReference>
<dbReference type="InterPro" id="IPR002525">
    <property type="entry name" value="Transp_IS110-like_N"/>
</dbReference>
<comment type="caution">
    <text evidence="3">The sequence shown here is derived from an EMBL/GenBank/DDBJ whole genome shotgun (WGS) entry which is preliminary data.</text>
</comment>
<evidence type="ECO:0000259" key="2">
    <source>
        <dbReference type="Pfam" id="PF02371"/>
    </source>
</evidence>
<feature type="domain" description="Transposase IS116/IS110/IS902 C-terminal" evidence="2">
    <location>
        <begin position="208"/>
        <end position="293"/>
    </location>
</feature>
<dbReference type="GO" id="GO:0004803">
    <property type="term" value="F:transposase activity"/>
    <property type="evidence" value="ECO:0007669"/>
    <property type="project" value="InterPro"/>
</dbReference>
<dbReference type="NCBIfam" id="NF033542">
    <property type="entry name" value="transpos_IS110"/>
    <property type="match status" value="1"/>
</dbReference>
<reference evidence="3 4" key="1">
    <citation type="submission" date="2019-03" db="EMBL/GenBank/DDBJ databases">
        <title>Genomic Encyclopedia of Archaeal and Bacterial Type Strains, Phase II (KMG-II): from individual species to whole genera.</title>
        <authorList>
            <person name="Goeker M."/>
        </authorList>
    </citation>
    <scope>NUCLEOTIDE SEQUENCE [LARGE SCALE GENOMIC DNA]</scope>
    <source>
        <strain evidence="3 4">RL-C</strain>
    </source>
</reference>
<protein>
    <submittedName>
        <fullName evidence="3">Transposase</fullName>
    </submittedName>
</protein>
<dbReference type="PANTHER" id="PTHR33055:SF3">
    <property type="entry name" value="PUTATIVE TRANSPOSASE FOR IS117-RELATED"/>
    <property type="match status" value="1"/>
</dbReference>
<accession>A0A4R2EL07</accession>
<proteinExistence type="predicted"/>
<evidence type="ECO:0000313" key="4">
    <source>
        <dbReference type="Proteomes" id="UP000294830"/>
    </source>
</evidence>
<gene>
    <name evidence="3" type="ORF">CLV25_10599</name>
</gene>